<protein>
    <submittedName>
        <fullName evidence="3">Uncharacterized protein</fullName>
    </submittedName>
</protein>
<organism evidence="3">
    <name type="scientific">Alexandrium monilatum</name>
    <dbReference type="NCBI Taxonomy" id="311494"/>
    <lineage>
        <taxon>Eukaryota</taxon>
        <taxon>Sar</taxon>
        <taxon>Alveolata</taxon>
        <taxon>Dinophyceae</taxon>
        <taxon>Gonyaulacales</taxon>
        <taxon>Pyrocystaceae</taxon>
        <taxon>Alexandrium</taxon>
    </lineage>
</organism>
<proteinExistence type="predicted"/>
<sequence>MRGTAPPAGGGDATPGQGWASNSAAELQAAPWQGRASASAAELAAMIGRTSKAAAFLAQDAQVLSEELRRLDVTLHRHVAAGASDTASRVSSRPQNAGGLQAARLRALAAGRAGAGAWAAQEQQLAQGRSWQSMDTPVPAPASVLGTQEQARAALLQYGLNAEVVPTLSALQTSVSATDDMLEHAEASRAETFTAKPALVNDEGFVQTVPLQSVPLMLQNATISEGSEGDKKGCGKDGEVQCSDFMKIYTLGYRFDVFWSTVHWTCIFLVFCMCCCCTRNCLFRRRR</sequence>
<reference evidence="3" key="1">
    <citation type="submission" date="2021-01" db="EMBL/GenBank/DDBJ databases">
        <authorList>
            <person name="Corre E."/>
            <person name="Pelletier E."/>
            <person name="Niang G."/>
            <person name="Scheremetjew M."/>
            <person name="Finn R."/>
            <person name="Kale V."/>
            <person name="Holt S."/>
            <person name="Cochrane G."/>
            <person name="Meng A."/>
            <person name="Brown T."/>
            <person name="Cohen L."/>
        </authorList>
    </citation>
    <scope>NUCLEOTIDE SEQUENCE</scope>
    <source>
        <strain evidence="3">CCMP3105</strain>
    </source>
</reference>
<dbReference type="EMBL" id="HBNR01035198">
    <property type="protein sequence ID" value="CAE4590837.1"/>
    <property type="molecule type" value="Transcribed_RNA"/>
</dbReference>
<evidence type="ECO:0000256" key="2">
    <source>
        <dbReference type="SAM" id="Phobius"/>
    </source>
</evidence>
<keyword evidence="2" id="KW-1133">Transmembrane helix</keyword>
<feature type="transmembrane region" description="Helical" evidence="2">
    <location>
        <begin position="262"/>
        <end position="282"/>
    </location>
</feature>
<accession>A0A7S4VD65</accession>
<evidence type="ECO:0000256" key="1">
    <source>
        <dbReference type="SAM" id="MobiDB-lite"/>
    </source>
</evidence>
<name>A0A7S4VD65_9DINO</name>
<keyword evidence="2" id="KW-0812">Transmembrane</keyword>
<evidence type="ECO:0000313" key="3">
    <source>
        <dbReference type="EMBL" id="CAE4590837.1"/>
    </source>
</evidence>
<feature type="region of interest" description="Disordered" evidence="1">
    <location>
        <begin position="1"/>
        <end position="30"/>
    </location>
</feature>
<gene>
    <name evidence="3" type="ORF">AMON00008_LOCUS24143</name>
</gene>
<keyword evidence="2" id="KW-0472">Membrane</keyword>
<dbReference type="AlphaFoldDB" id="A0A7S4VD65"/>